<comment type="caution">
    <text evidence="1">The sequence shown here is derived from an EMBL/GenBank/DDBJ whole genome shotgun (WGS) entry which is preliminary data.</text>
</comment>
<sequence>MPEEMDFPMRVKFRSVAITFLLLLGGMVIALPWVAYWSILAGIQGRPTAPAKTMTQAEINAIWLTEEPDLPMAQLDDITPYWIYDLLLCGVYSGRCDEDGLKHQMSLMAVRVSRRYLSHEGFGNRRVSMLKWHTGNVSLTIWLQRNKSPAELISLYYGR</sequence>
<evidence type="ECO:0000313" key="2">
    <source>
        <dbReference type="Proteomes" id="UP000237423"/>
    </source>
</evidence>
<accession>A0A2S5CSV0</accession>
<protein>
    <submittedName>
        <fullName evidence="1">Uncharacterized protein</fullName>
    </submittedName>
</protein>
<name>A0A2S5CSV0_9GAMM</name>
<proteinExistence type="predicted"/>
<dbReference type="Proteomes" id="UP000237423">
    <property type="component" value="Unassembled WGS sequence"/>
</dbReference>
<dbReference type="EMBL" id="PGFZ01000001">
    <property type="protein sequence ID" value="POZ53900.1"/>
    <property type="molecule type" value="Genomic_DNA"/>
</dbReference>
<gene>
    <name evidence="1" type="ORF">AADEFJLK_00942</name>
</gene>
<organism evidence="1 2">
    <name type="scientific">Methylovulum psychrotolerans</name>
    <dbReference type="NCBI Taxonomy" id="1704499"/>
    <lineage>
        <taxon>Bacteria</taxon>
        <taxon>Pseudomonadati</taxon>
        <taxon>Pseudomonadota</taxon>
        <taxon>Gammaproteobacteria</taxon>
        <taxon>Methylococcales</taxon>
        <taxon>Methylococcaceae</taxon>
        <taxon>Methylovulum</taxon>
    </lineage>
</organism>
<reference evidence="1 2" key="1">
    <citation type="submission" date="2017-11" db="EMBL/GenBank/DDBJ databases">
        <title>Draft Genome Sequence of Methylobacter psychrotolerans Sph1T, an Obligate Methanotroph from Low-Temperature Environments.</title>
        <authorList>
            <person name="Oshkin I.Y."/>
            <person name="Miroshnikov K."/>
            <person name="Belova S.E."/>
            <person name="Korzhenkov A."/>
            <person name="Toshchakov S.V."/>
            <person name="Dedysh S.N."/>
        </authorList>
    </citation>
    <scope>NUCLEOTIDE SEQUENCE [LARGE SCALE GENOMIC DNA]</scope>
    <source>
        <strain evidence="1 2">Sph1</strain>
    </source>
</reference>
<dbReference type="AlphaFoldDB" id="A0A2S5CSV0"/>
<evidence type="ECO:0000313" key="1">
    <source>
        <dbReference type="EMBL" id="POZ53900.1"/>
    </source>
</evidence>